<reference evidence="2" key="1">
    <citation type="journal article" date="2022" name="Mol. Ecol. Resour.">
        <title>The genomes of chicory, endive, great burdock and yacon provide insights into Asteraceae palaeo-polyploidization history and plant inulin production.</title>
        <authorList>
            <person name="Fan W."/>
            <person name="Wang S."/>
            <person name="Wang H."/>
            <person name="Wang A."/>
            <person name="Jiang F."/>
            <person name="Liu H."/>
            <person name="Zhao H."/>
            <person name="Xu D."/>
            <person name="Zhang Y."/>
        </authorList>
    </citation>
    <scope>NUCLEOTIDE SEQUENCE [LARGE SCALE GENOMIC DNA]</scope>
    <source>
        <strain evidence="2">cv. Yunnan</strain>
    </source>
</reference>
<dbReference type="EMBL" id="CM042028">
    <property type="protein sequence ID" value="KAI3799836.1"/>
    <property type="molecule type" value="Genomic_DNA"/>
</dbReference>
<reference evidence="1 2" key="2">
    <citation type="journal article" date="2022" name="Mol. Ecol. Resour.">
        <title>The genomes of chicory, endive, great burdock and yacon provide insights into Asteraceae paleo-polyploidization history and plant inulin production.</title>
        <authorList>
            <person name="Fan W."/>
            <person name="Wang S."/>
            <person name="Wang H."/>
            <person name="Wang A."/>
            <person name="Jiang F."/>
            <person name="Liu H."/>
            <person name="Zhao H."/>
            <person name="Xu D."/>
            <person name="Zhang Y."/>
        </authorList>
    </citation>
    <scope>NUCLEOTIDE SEQUENCE [LARGE SCALE GENOMIC DNA]</scope>
    <source>
        <strain evidence="2">cv. Yunnan</strain>
        <tissue evidence="1">Leaves</tissue>
    </source>
</reference>
<protein>
    <submittedName>
        <fullName evidence="1">Uncharacterized protein</fullName>
    </submittedName>
</protein>
<sequence>MRSDKGPWKDPHVTKIFLLNDTDTFNHSTQVKVCSGINKPNGLLPKDWAAIMTFISSLPIRKIRGIGKVTEHILKHVFEIMVAFINKVDQMGTNPWKFLTQIWKKFRLQIPIALIWQQKSDEPIYIFC</sequence>
<organism evidence="1 2">
    <name type="scientific">Smallanthus sonchifolius</name>
    <dbReference type="NCBI Taxonomy" id="185202"/>
    <lineage>
        <taxon>Eukaryota</taxon>
        <taxon>Viridiplantae</taxon>
        <taxon>Streptophyta</taxon>
        <taxon>Embryophyta</taxon>
        <taxon>Tracheophyta</taxon>
        <taxon>Spermatophyta</taxon>
        <taxon>Magnoliopsida</taxon>
        <taxon>eudicotyledons</taxon>
        <taxon>Gunneridae</taxon>
        <taxon>Pentapetalae</taxon>
        <taxon>asterids</taxon>
        <taxon>campanulids</taxon>
        <taxon>Asterales</taxon>
        <taxon>Asteraceae</taxon>
        <taxon>Asteroideae</taxon>
        <taxon>Heliantheae alliance</taxon>
        <taxon>Millerieae</taxon>
        <taxon>Smallanthus</taxon>
    </lineage>
</organism>
<evidence type="ECO:0000313" key="2">
    <source>
        <dbReference type="Proteomes" id="UP001056120"/>
    </source>
</evidence>
<comment type="caution">
    <text evidence="1">The sequence shown here is derived from an EMBL/GenBank/DDBJ whole genome shotgun (WGS) entry which is preliminary data.</text>
</comment>
<accession>A0ACB9HWJ2</accession>
<gene>
    <name evidence="1" type="ORF">L1987_35140</name>
</gene>
<dbReference type="Proteomes" id="UP001056120">
    <property type="component" value="Linkage Group LG11"/>
</dbReference>
<name>A0ACB9HWJ2_9ASTR</name>
<evidence type="ECO:0000313" key="1">
    <source>
        <dbReference type="EMBL" id="KAI3799836.1"/>
    </source>
</evidence>
<proteinExistence type="predicted"/>
<keyword evidence="2" id="KW-1185">Reference proteome</keyword>